<evidence type="ECO:0000313" key="3">
    <source>
        <dbReference type="Proteomes" id="UP001139293"/>
    </source>
</evidence>
<organism evidence="2 3">
    <name type="scientific">Shewanella pneumatophori</name>
    <dbReference type="NCBI Taxonomy" id="314092"/>
    <lineage>
        <taxon>Bacteria</taxon>
        <taxon>Pseudomonadati</taxon>
        <taxon>Pseudomonadota</taxon>
        <taxon>Gammaproteobacteria</taxon>
        <taxon>Alteromonadales</taxon>
        <taxon>Shewanellaceae</taxon>
        <taxon>Shewanella</taxon>
    </lineage>
</organism>
<dbReference type="EMBL" id="JAKILB010000002">
    <property type="protein sequence ID" value="MCL1137754.1"/>
    <property type="molecule type" value="Genomic_DNA"/>
</dbReference>
<sequence>MLAATMAIAEANYCVTSSLTTRLPKGMSSLFAAGRLVLRFFMTSFSFFAFFVVALLSVQVEFR</sequence>
<keyword evidence="1" id="KW-0472">Membrane</keyword>
<keyword evidence="1" id="KW-1133">Transmembrane helix</keyword>
<reference evidence="2" key="1">
    <citation type="submission" date="2022-01" db="EMBL/GenBank/DDBJ databases">
        <title>Whole genome-based taxonomy of the Shewanellaceae.</title>
        <authorList>
            <person name="Martin-Rodriguez A.J."/>
        </authorList>
    </citation>
    <scope>NUCLEOTIDE SEQUENCE</scope>
    <source>
        <strain evidence="2">KCTC 23973</strain>
    </source>
</reference>
<proteinExistence type="predicted"/>
<keyword evidence="1" id="KW-0812">Transmembrane</keyword>
<evidence type="ECO:0000256" key="1">
    <source>
        <dbReference type="SAM" id="Phobius"/>
    </source>
</evidence>
<gene>
    <name evidence="2" type="ORF">L2740_04230</name>
</gene>
<keyword evidence="3" id="KW-1185">Reference proteome</keyword>
<comment type="caution">
    <text evidence="2">The sequence shown here is derived from an EMBL/GenBank/DDBJ whole genome shotgun (WGS) entry which is preliminary data.</text>
</comment>
<feature type="transmembrane region" description="Helical" evidence="1">
    <location>
        <begin position="36"/>
        <end position="58"/>
    </location>
</feature>
<accession>A0A9X1Z8X7</accession>
<dbReference type="Proteomes" id="UP001139293">
    <property type="component" value="Unassembled WGS sequence"/>
</dbReference>
<evidence type="ECO:0000313" key="2">
    <source>
        <dbReference type="EMBL" id="MCL1137754.1"/>
    </source>
</evidence>
<protein>
    <submittedName>
        <fullName evidence="2">Uncharacterized protein</fullName>
    </submittedName>
</protein>
<name>A0A9X1Z8X7_9GAMM</name>
<dbReference type="AlphaFoldDB" id="A0A9X1Z8X7"/>
<dbReference type="RefSeq" id="WP_248948880.1">
    <property type="nucleotide sequence ID" value="NZ_JAKILB010000002.1"/>
</dbReference>